<feature type="signal peptide" evidence="1">
    <location>
        <begin position="1"/>
        <end position="19"/>
    </location>
</feature>
<dbReference type="CDD" id="cd09630">
    <property type="entry name" value="CDH_like_cytochrome"/>
    <property type="match status" value="1"/>
</dbReference>
<dbReference type="Pfam" id="PF16010">
    <property type="entry name" value="CDH-cyt"/>
    <property type="match status" value="1"/>
</dbReference>
<dbReference type="InterPro" id="IPR015920">
    <property type="entry name" value="Cellobiose_DH-like_cyt"/>
</dbReference>
<keyword evidence="1" id="KW-0732">Signal</keyword>
<feature type="domain" description="Cellobiose dehydrogenase-like cytochrome" evidence="2">
    <location>
        <begin position="22"/>
        <end position="197"/>
    </location>
</feature>
<dbReference type="SUPFAM" id="SSF49344">
    <property type="entry name" value="CBD9-like"/>
    <property type="match status" value="1"/>
</dbReference>
<dbReference type="Gene3D" id="2.60.40.1210">
    <property type="entry name" value="Cellobiose dehydrogenase, cytochrome domain"/>
    <property type="match status" value="1"/>
</dbReference>
<reference evidence="3" key="1">
    <citation type="submission" date="2023-06" db="EMBL/GenBank/DDBJ databases">
        <title>Genome-scale phylogeny and comparative genomics of the fungal order Sordariales.</title>
        <authorList>
            <consortium name="Lawrence Berkeley National Laboratory"/>
            <person name="Hensen N."/>
            <person name="Bonometti L."/>
            <person name="Westerberg I."/>
            <person name="Brannstrom I.O."/>
            <person name="Guillou S."/>
            <person name="Cros-Aarteil S."/>
            <person name="Calhoun S."/>
            <person name="Haridas S."/>
            <person name="Kuo A."/>
            <person name="Mondo S."/>
            <person name="Pangilinan J."/>
            <person name="Riley R."/>
            <person name="LaButti K."/>
            <person name="Andreopoulos B."/>
            <person name="Lipzen A."/>
            <person name="Chen C."/>
            <person name="Yanf M."/>
            <person name="Daum C."/>
            <person name="Ng V."/>
            <person name="Clum A."/>
            <person name="Steindorff A."/>
            <person name="Ohm R."/>
            <person name="Martin F."/>
            <person name="Silar P."/>
            <person name="Natvig D."/>
            <person name="Lalanne C."/>
            <person name="Gautier V."/>
            <person name="Ament-velasquez S.L."/>
            <person name="Kruys A."/>
            <person name="Hutchinson M.I."/>
            <person name="Powell A.J."/>
            <person name="Barry K."/>
            <person name="Miller A.N."/>
            <person name="Grigoriev I.V."/>
            <person name="Debuchy R."/>
            <person name="Gladieux P."/>
            <person name="Thoren M.H."/>
            <person name="Johannesson H."/>
        </authorList>
    </citation>
    <scope>NUCLEOTIDE SEQUENCE</scope>
    <source>
        <strain evidence="3">SMH3187-1</strain>
    </source>
</reference>
<protein>
    <recommendedName>
        <fullName evidence="2">Cellobiose dehydrogenase-like cytochrome domain-containing protein</fullName>
    </recommendedName>
</protein>
<evidence type="ECO:0000313" key="3">
    <source>
        <dbReference type="EMBL" id="KAK0742899.1"/>
    </source>
</evidence>
<gene>
    <name evidence="3" type="ORF">B0T18DRAFT_172393</name>
</gene>
<sequence length="289" mass="31254">MRPPLILAAAAATLTTATTTPYTDPLTNITFQSFTPPSSSSDTPDTTFRIGLAFPPSPDQDLLLLQITTPLSPASSSGWGALSLGPTMRGPLLLVAWPDSTSSTVRIAPRVATSYAVDGTVPYTATAVTLTPIPKGTYFNATHLVATFVCAGCVNTGRDAFDTAGGSATGGLFSYAYSMVAVRDPGDEGTLLSSHVGGGGILGCLGWMWRGRGMGGLRNGWRFRGRRRTGWWCCRRRRRRGRGPGRRGRLGLGRGRRQGMGRRMARGVGITRGWRRGRWRRWCWWGRCI</sequence>
<comment type="caution">
    <text evidence="3">The sequence shown here is derived from an EMBL/GenBank/DDBJ whole genome shotgun (WGS) entry which is preliminary data.</text>
</comment>
<evidence type="ECO:0000313" key="4">
    <source>
        <dbReference type="Proteomes" id="UP001172155"/>
    </source>
</evidence>
<dbReference type="Proteomes" id="UP001172155">
    <property type="component" value="Unassembled WGS sequence"/>
</dbReference>
<feature type="chain" id="PRO_5041415314" description="Cellobiose dehydrogenase-like cytochrome domain-containing protein" evidence="1">
    <location>
        <begin position="20"/>
        <end position="289"/>
    </location>
</feature>
<keyword evidence="4" id="KW-1185">Reference proteome</keyword>
<dbReference type="EMBL" id="JAUKUD010000005">
    <property type="protein sequence ID" value="KAK0742899.1"/>
    <property type="molecule type" value="Genomic_DNA"/>
</dbReference>
<accession>A0AA40EP47</accession>
<evidence type="ECO:0000256" key="1">
    <source>
        <dbReference type="SAM" id="SignalP"/>
    </source>
</evidence>
<name>A0AA40EP47_9PEZI</name>
<organism evidence="3 4">
    <name type="scientific">Schizothecium vesticola</name>
    <dbReference type="NCBI Taxonomy" id="314040"/>
    <lineage>
        <taxon>Eukaryota</taxon>
        <taxon>Fungi</taxon>
        <taxon>Dikarya</taxon>
        <taxon>Ascomycota</taxon>
        <taxon>Pezizomycotina</taxon>
        <taxon>Sordariomycetes</taxon>
        <taxon>Sordariomycetidae</taxon>
        <taxon>Sordariales</taxon>
        <taxon>Schizotheciaceae</taxon>
        <taxon>Schizothecium</taxon>
    </lineage>
</organism>
<dbReference type="AlphaFoldDB" id="A0AA40EP47"/>
<evidence type="ECO:0000259" key="2">
    <source>
        <dbReference type="Pfam" id="PF16010"/>
    </source>
</evidence>
<proteinExistence type="predicted"/>